<evidence type="ECO:0000256" key="5">
    <source>
        <dbReference type="ARBA" id="ARBA00022786"/>
    </source>
</evidence>
<keyword evidence="5" id="KW-0833">Ubl conjugation pathway</keyword>
<evidence type="ECO:0000256" key="6">
    <source>
        <dbReference type="ARBA" id="ARBA00022801"/>
    </source>
</evidence>
<dbReference type="InterPro" id="IPR001394">
    <property type="entry name" value="Peptidase_C19_UCH"/>
</dbReference>
<reference evidence="11 12" key="1">
    <citation type="submission" date="2020-01" db="EMBL/GenBank/DDBJ databases">
        <authorList>
            <consortium name="DOE Joint Genome Institute"/>
            <person name="Haridas S."/>
            <person name="Albert R."/>
            <person name="Binder M."/>
            <person name="Bloem J."/>
            <person name="Labutti K."/>
            <person name="Salamov A."/>
            <person name="Andreopoulos B."/>
            <person name="Baker S.E."/>
            <person name="Barry K."/>
            <person name="Bills G."/>
            <person name="Bluhm B.H."/>
            <person name="Cannon C."/>
            <person name="Castanera R."/>
            <person name="Culley D.E."/>
            <person name="Daum C."/>
            <person name="Ezra D."/>
            <person name="Gonzalez J.B."/>
            <person name="Henrissat B."/>
            <person name="Kuo A."/>
            <person name="Liang C."/>
            <person name="Lipzen A."/>
            <person name="Lutzoni F."/>
            <person name="Magnuson J."/>
            <person name="Mondo S."/>
            <person name="Nolan M."/>
            <person name="Ohm R."/>
            <person name="Pangilinan J."/>
            <person name="Park H.-J.H."/>
            <person name="Ramirez L."/>
            <person name="Alfaro M."/>
            <person name="Sun H."/>
            <person name="Tritt A."/>
            <person name="Yoshinaga Y."/>
            <person name="Zwiers L.-H.L."/>
            <person name="Turgeon B.G."/>
            <person name="Goodwin S.B."/>
            <person name="Spatafora J.W."/>
            <person name="Crous P.W."/>
            <person name="Grigoriev I.V."/>
        </authorList>
    </citation>
    <scope>NUCLEOTIDE SEQUENCE [LARGE SCALE GENOMIC DNA]</scope>
    <source>
        <strain evidence="11 12">CBS 611.86</strain>
    </source>
</reference>
<dbReference type="PROSITE" id="PS50235">
    <property type="entry name" value="USP_3"/>
    <property type="match status" value="1"/>
</dbReference>
<gene>
    <name evidence="11" type="ORF">BDV95DRAFT_565032</name>
</gene>
<dbReference type="SUPFAM" id="SSF54236">
    <property type="entry name" value="Ubiquitin-like"/>
    <property type="match status" value="1"/>
</dbReference>
<feature type="compositionally biased region" description="Low complexity" evidence="8">
    <location>
        <begin position="21"/>
        <end position="32"/>
    </location>
</feature>
<feature type="region of interest" description="Disordered" evidence="8">
    <location>
        <begin position="19"/>
        <end position="130"/>
    </location>
</feature>
<keyword evidence="12" id="KW-1185">Reference proteome</keyword>
<feature type="region of interest" description="Disordered" evidence="8">
    <location>
        <begin position="1479"/>
        <end position="1499"/>
    </location>
</feature>
<feature type="region of interest" description="Disordered" evidence="8">
    <location>
        <begin position="1324"/>
        <end position="1364"/>
    </location>
</feature>
<dbReference type="GO" id="GO:0004843">
    <property type="term" value="F:cysteine-type deubiquitinase activity"/>
    <property type="evidence" value="ECO:0007669"/>
    <property type="project" value="UniProtKB-EC"/>
</dbReference>
<sequence>MHDEVFEATQDAGAVAKELTASAASSPSEAYANMTLDSRESTATASDRTRPMAHPEQPSRPPPRSSSPAKRLHSDMDDAGNPPMDLDAQGSSTTRRGSGQSSPRPTKLLPTSLRATSVDMPDASDSNGGLAVPTADFPSLDEQVRRVMALHDQPLSDRQEGYVVSEKWLARVFARTTENRNSPEQFDKSATEGEIGPVDNSDLVDRATTNEELSDQNGDDFIALRPGLVINQDFEVLPAEAWELIISWYGVKQDSPAIRRYVHNTALDSTSENLIYETYPPIFTIRRVNETGTMGKRAFEAPRRSPRLVASRADSYMGFLKAAKVAAGIDLETKVRVWRVLNVATTTDVAPKQASGMLTPDSSPRNNSPDTTTTIQRPNLFMDPTTFKNLAEGTEREQVTGKDETANEKYNGHMNLATAGLADDQILILEEQNKKGEYIVGAARADKSDSLRPNNTTASKATKGSQNSGRSTPVSTGPMTRGRTRNGRTRGMVGLTNLGNTCYMNSALQCIRSVQELSIYFLEGKYKAEINADNPLGHGGTIAKTYASLLASIYSEDSISAFAPKVFKTALGRAQPLFSGYGQQDSQEFLSFLVDALHEDLNRIIKKPYTENPESDDKIVHDPAAIKELGEKYRQIHHSRNDSVAMDLFSGFYKNTMVCPDCEKVSITFDPYSLVTLQLPIEQTWQHLLRFVPLYGPMYNLEVDIDKNATIKSLKEYVGKRFSVKWNRIMASEVYNHKFYRVLEDSKTIAECNIAQRDDIFLYELDNVPTNWPPKKKSQKYRSMLFTNASSEEDIPASSSPLGDKIVVPIFHRGPSTASYRSTQWSLQLWPSYIVVTREEAKDYDTILRKVLGKVAQMTTRPILTELAGTSSDQIRNDSDAVLTTDEDICPDGDPRVQDRSVEGEDNLVEVTMTEAAEPPMRRSSNQDSIPEVLRPDSFIGPEFRQLFEMKHTRAGKEMVPSGWSSVDHNKTYEAITKRIRLPPSRESSVQSYEETTNASSSEETDDLPQFSANAQDDALRLANQSSDEEMQSNVQPVVNRGGRSKKKSKKANKIAKKHKNNKNLKTYSKKGKDRFPERTSEPASEDELEGDVSLIRMGEAIILDWAPDAYDALFGGNRAQDTRGMDTSGFVETMEDAELQAKKAKRAARRKNGITLEECFAETSKSEVLSEDNAWYCGRCKELRRATKTLEIWTAPDILVIHLKRFSANRGMRDKIEALIDFPIEGLDLSGKVGLPEGKNLLYDLFAVDNHYGGLGGGHYTAYAQNFFDKQWYDYNDSSVHKLKDPNAVVTRNAYLLFYRRRSSGPLGPDYLQKIVNASMNTDSEEADDDYENSTSSNPSRSPAGNGLRLGDSSRNGSSSGLGAEAGAVVRHAGGSASAENPALNEAGAEARGDEALPSYEETDEGFVDYDQGSFTAIDMYAYQQNPRWSFSGVGQGGDDDEVFEEAASDAPNMGSHGEDDLNSRLLEDFGDEVGLGSGMRAGMGTPLDEVPPLLGGEQGDEQVADVMLDDEVGDVGGRIKLD</sequence>
<dbReference type="PANTHER" id="PTHR21646">
    <property type="entry name" value="UBIQUITIN CARBOXYL-TERMINAL HYDROLASE"/>
    <property type="match status" value="1"/>
</dbReference>
<keyword evidence="7" id="KW-0788">Thiol protease</keyword>
<dbReference type="PROSITE" id="PS51283">
    <property type="entry name" value="DUSP"/>
    <property type="match status" value="1"/>
</dbReference>
<evidence type="ECO:0000256" key="7">
    <source>
        <dbReference type="ARBA" id="ARBA00022807"/>
    </source>
</evidence>
<feature type="region of interest" description="Disordered" evidence="8">
    <location>
        <begin position="179"/>
        <end position="202"/>
    </location>
</feature>
<proteinExistence type="inferred from homology"/>
<dbReference type="SMART" id="SM00695">
    <property type="entry name" value="DUSP"/>
    <property type="match status" value="1"/>
</dbReference>
<feature type="region of interest" description="Disordered" evidence="8">
    <location>
        <begin position="1374"/>
        <end position="1393"/>
    </location>
</feature>
<dbReference type="EC" id="3.4.19.12" evidence="3"/>
<feature type="compositionally biased region" description="Polar residues" evidence="8">
    <location>
        <begin position="1334"/>
        <end position="1344"/>
    </location>
</feature>
<evidence type="ECO:0000313" key="12">
    <source>
        <dbReference type="Proteomes" id="UP000481861"/>
    </source>
</evidence>
<evidence type="ECO:0000313" key="11">
    <source>
        <dbReference type="EMBL" id="KAF2875376.1"/>
    </source>
</evidence>
<keyword evidence="4" id="KW-0645">Protease</keyword>
<keyword evidence="6" id="KW-0378">Hydrolase</keyword>
<dbReference type="Gene3D" id="3.90.70.10">
    <property type="entry name" value="Cysteine proteinases"/>
    <property type="match status" value="2"/>
</dbReference>
<dbReference type="Pfam" id="PF00443">
    <property type="entry name" value="UCH"/>
    <property type="match status" value="1"/>
</dbReference>
<evidence type="ECO:0000256" key="4">
    <source>
        <dbReference type="ARBA" id="ARBA00022670"/>
    </source>
</evidence>
<comment type="caution">
    <text evidence="11">The sequence shown here is derived from an EMBL/GenBank/DDBJ whole genome shotgun (WGS) entry which is preliminary data.</text>
</comment>
<feature type="compositionally biased region" description="Acidic residues" evidence="8">
    <location>
        <begin position="1324"/>
        <end position="1333"/>
    </location>
</feature>
<dbReference type="PROSITE" id="PS00972">
    <property type="entry name" value="USP_1"/>
    <property type="match status" value="1"/>
</dbReference>
<dbReference type="SUPFAM" id="SSF54001">
    <property type="entry name" value="Cysteine proteinases"/>
    <property type="match status" value="1"/>
</dbReference>
<comment type="similarity">
    <text evidence="2">Belongs to the peptidase C19 family.</text>
</comment>
<dbReference type="InterPro" id="IPR050185">
    <property type="entry name" value="Ub_carboxyl-term_hydrolase"/>
</dbReference>
<evidence type="ECO:0000259" key="10">
    <source>
        <dbReference type="PROSITE" id="PS51283"/>
    </source>
</evidence>
<accession>A0A7C8MD84</accession>
<evidence type="ECO:0000256" key="1">
    <source>
        <dbReference type="ARBA" id="ARBA00000707"/>
    </source>
</evidence>
<dbReference type="GO" id="GO:0016579">
    <property type="term" value="P:protein deubiquitination"/>
    <property type="evidence" value="ECO:0007669"/>
    <property type="project" value="InterPro"/>
</dbReference>
<comment type="catalytic activity">
    <reaction evidence="1">
        <text>Thiol-dependent hydrolysis of ester, thioester, amide, peptide and isopeptide bonds formed by the C-terminal Gly of ubiquitin (a 76-residue protein attached to proteins as an intracellular targeting signal).</text>
        <dbReference type="EC" id="3.4.19.12"/>
    </reaction>
</comment>
<dbReference type="InterPro" id="IPR018200">
    <property type="entry name" value="USP_CS"/>
</dbReference>
<dbReference type="GO" id="GO:0006508">
    <property type="term" value="P:proteolysis"/>
    <property type="evidence" value="ECO:0007669"/>
    <property type="project" value="UniProtKB-KW"/>
</dbReference>
<feature type="region of interest" description="Disordered" evidence="8">
    <location>
        <begin position="975"/>
        <end position="1009"/>
    </location>
</feature>
<dbReference type="OrthoDB" id="952271at2759"/>
<feature type="compositionally biased region" description="Basic residues" evidence="8">
    <location>
        <begin position="1043"/>
        <end position="1073"/>
    </location>
</feature>
<organism evidence="11 12">
    <name type="scientific">Massariosphaeria phaeospora</name>
    <dbReference type="NCBI Taxonomy" id="100035"/>
    <lineage>
        <taxon>Eukaryota</taxon>
        <taxon>Fungi</taxon>
        <taxon>Dikarya</taxon>
        <taxon>Ascomycota</taxon>
        <taxon>Pezizomycotina</taxon>
        <taxon>Dothideomycetes</taxon>
        <taxon>Pleosporomycetidae</taxon>
        <taxon>Pleosporales</taxon>
        <taxon>Pleosporales incertae sedis</taxon>
        <taxon>Massariosphaeria</taxon>
    </lineage>
</organism>
<dbReference type="Pfam" id="PF06337">
    <property type="entry name" value="DUSP"/>
    <property type="match status" value="1"/>
</dbReference>
<evidence type="ECO:0000256" key="3">
    <source>
        <dbReference type="ARBA" id="ARBA00012759"/>
    </source>
</evidence>
<dbReference type="PANTHER" id="PTHR21646:SF24">
    <property type="entry name" value="UBIQUITIN CARBOXYL-TERMINAL HYDROLASE"/>
    <property type="match status" value="1"/>
</dbReference>
<feature type="region of interest" description="Disordered" evidence="8">
    <location>
        <begin position="1024"/>
        <end position="1089"/>
    </location>
</feature>
<feature type="region of interest" description="Disordered" evidence="8">
    <location>
        <begin position="352"/>
        <end position="378"/>
    </location>
</feature>
<name>A0A7C8MD84_9PLEO</name>
<feature type="region of interest" description="Disordered" evidence="8">
    <location>
        <begin position="447"/>
        <end position="491"/>
    </location>
</feature>
<feature type="compositionally biased region" description="Low complexity" evidence="8">
    <location>
        <begin position="89"/>
        <end position="106"/>
    </location>
</feature>
<dbReference type="InterPro" id="IPR028889">
    <property type="entry name" value="USP"/>
</dbReference>
<feature type="compositionally biased region" description="Polar residues" evidence="8">
    <location>
        <begin position="360"/>
        <end position="377"/>
    </location>
</feature>
<dbReference type="CDD" id="cd02674">
    <property type="entry name" value="Peptidase_C19R"/>
    <property type="match status" value="1"/>
</dbReference>
<dbReference type="InterPro" id="IPR035927">
    <property type="entry name" value="DUSP-like_sf"/>
</dbReference>
<evidence type="ECO:0000259" key="9">
    <source>
        <dbReference type="PROSITE" id="PS50235"/>
    </source>
</evidence>
<protein>
    <recommendedName>
        <fullName evidence="3">ubiquitinyl hydrolase 1</fullName>
        <ecNumber evidence="3">3.4.19.12</ecNumber>
    </recommendedName>
</protein>
<feature type="compositionally biased region" description="Low complexity" evidence="8">
    <location>
        <begin position="992"/>
        <end position="1002"/>
    </location>
</feature>
<feature type="compositionally biased region" description="Polar residues" evidence="8">
    <location>
        <begin position="451"/>
        <end position="475"/>
    </location>
</feature>
<evidence type="ECO:0000256" key="2">
    <source>
        <dbReference type="ARBA" id="ARBA00009085"/>
    </source>
</evidence>
<feature type="domain" description="DUSP" evidence="10">
    <location>
        <begin position="138"/>
        <end position="263"/>
    </location>
</feature>
<dbReference type="InterPro" id="IPR029071">
    <property type="entry name" value="Ubiquitin-like_domsf"/>
</dbReference>
<dbReference type="SUPFAM" id="SSF143791">
    <property type="entry name" value="DUSP-like"/>
    <property type="match status" value="1"/>
</dbReference>
<feature type="domain" description="USP" evidence="9">
    <location>
        <begin position="493"/>
        <end position="1303"/>
    </location>
</feature>
<dbReference type="CDD" id="cd17039">
    <property type="entry name" value="Ubl_ubiquitin_like"/>
    <property type="match status" value="1"/>
</dbReference>
<dbReference type="InterPro" id="IPR006615">
    <property type="entry name" value="Pept_C19_DUSP"/>
</dbReference>
<dbReference type="PROSITE" id="PS00973">
    <property type="entry name" value="USP_2"/>
    <property type="match status" value="1"/>
</dbReference>
<evidence type="ECO:0000256" key="8">
    <source>
        <dbReference type="SAM" id="MobiDB-lite"/>
    </source>
</evidence>
<dbReference type="EMBL" id="JAADJZ010000005">
    <property type="protein sequence ID" value="KAF2875376.1"/>
    <property type="molecule type" value="Genomic_DNA"/>
</dbReference>
<dbReference type="Gene3D" id="3.30.2230.10">
    <property type="entry name" value="DUSP-like"/>
    <property type="match status" value="1"/>
</dbReference>
<dbReference type="InterPro" id="IPR038765">
    <property type="entry name" value="Papain-like_cys_pep_sf"/>
</dbReference>
<dbReference type="Proteomes" id="UP000481861">
    <property type="component" value="Unassembled WGS sequence"/>
</dbReference>